<proteinExistence type="predicted"/>
<evidence type="ECO:0000313" key="2">
    <source>
        <dbReference type="EMBL" id="EDX15127.1"/>
    </source>
</evidence>
<accession>B4QSN0</accession>
<name>B4QSN0_DROSI</name>
<dbReference type="EMBL" id="CM000364">
    <property type="protein sequence ID" value="EDX15127.1"/>
    <property type="molecule type" value="Genomic_DNA"/>
</dbReference>
<organism evidence="2 3">
    <name type="scientific">Drosophila simulans</name>
    <name type="common">Fruit fly</name>
    <dbReference type="NCBI Taxonomy" id="7240"/>
    <lineage>
        <taxon>Eukaryota</taxon>
        <taxon>Metazoa</taxon>
        <taxon>Ecdysozoa</taxon>
        <taxon>Arthropoda</taxon>
        <taxon>Hexapoda</taxon>
        <taxon>Insecta</taxon>
        <taxon>Pterygota</taxon>
        <taxon>Neoptera</taxon>
        <taxon>Endopterygota</taxon>
        <taxon>Diptera</taxon>
        <taxon>Brachycera</taxon>
        <taxon>Muscomorpha</taxon>
        <taxon>Ephydroidea</taxon>
        <taxon>Drosophilidae</taxon>
        <taxon>Drosophila</taxon>
        <taxon>Sophophora</taxon>
    </lineage>
</organism>
<evidence type="ECO:0000256" key="1">
    <source>
        <dbReference type="SAM" id="Phobius"/>
    </source>
</evidence>
<keyword evidence="1" id="KW-1133">Transmembrane helix</keyword>
<evidence type="ECO:0000313" key="3">
    <source>
        <dbReference type="Proteomes" id="UP000000304"/>
    </source>
</evidence>
<feature type="transmembrane region" description="Helical" evidence="1">
    <location>
        <begin position="16"/>
        <end position="35"/>
    </location>
</feature>
<keyword evidence="1" id="KW-0472">Membrane</keyword>
<sequence length="92" mass="10078">MNVPAITMLNLWYDQYGAVVPITVTSNIAVAVRVARRRTASSSFTIFLAVSCNPFKLVSRSLIEHSYLLVSRRQNGSSSCPAGPTESLIIDF</sequence>
<keyword evidence="1" id="KW-0812">Transmembrane</keyword>
<reference evidence="2 3" key="1">
    <citation type="journal article" date="2007" name="Nature">
        <title>Evolution of genes and genomes on the Drosophila phylogeny.</title>
        <authorList>
            <consortium name="Drosophila 12 Genomes Consortium"/>
            <person name="Clark A.G."/>
            <person name="Eisen M.B."/>
            <person name="Smith D.R."/>
            <person name="Bergman C.M."/>
            <person name="Oliver B."/>
            <person name="Markow T.A."/>
            <person name="Kaufman T.C."/>
            <person name="Kellis M."/>
            <person name="Gelbart W."/>
            <person name="Iyer V.N."/>
            <person name="Pollard D.A."/>
            <person name="Sackton T.B."/>
            <person name="Larracuente A.M."/>
            <person name="Singh N.D."/>
            <person name="Abad J.P."/>
            <person name="Abt D.N."/>
            <person name="Adryan B."/>
            <person name="Aguade M."/>
            <person name="Akashi H."/>
            <person name="Anderson W.W."/>
            <person name="Aquadro C.F."/>
            <person name="Ardell D.H."/>
            <person name="Arguello R."/>
            <person name="Artieri C.G."/>
            <person name="Barbash D.A."/>
            <person name="Barker D."/>
            <person name="Barsanti P."/>
            <person name="Batterham P."/>
            <person name="Batzoglou S."/>
            <person name="Begun D."/>
            <person name="Bhutkar A."/>
            <person name="Blanco E."/>
            <person name="Bosak S.A."/>
            <person name="Bradley R.K."/>
            <person name="Brand A.D."/>
            <person name="Brent M.R."/>
            <person name="Brooks A.N."/>
            <person name="Brown R.H."/>
            <person name="Butlin R.K."/>
            <person name="Caggese C."/>
            <person name="Calvi B.R."/>
            <person name="Bernardo de Carvalho A."/>
            <person name="Caspi A."/>
            <person name="Castrezana S."/>
            <person name="Celniker S.E."/>
            <person name="Chang J.L."/>
            <person name="Chapple C."/>
            <person name="Chatterji S."/>
            <person name="Chinwalla A."/>
            <person name="Civetta A."/>
            <person name="Clifton S.W."/>
            <person name="Comeron J.M."/>
            <person name="Costello J.C."/>
            <person name="Coyne J.A."/>
            <person name="Daub J."/>
            <person name="David R.G."/>
            <person name="Delcher A.L."/>
            <person name="Delehaunty K."/>
            <person name="Do C.B."/>
            <person name="Ebling H."/>
            <person name="Edwards K."/>
            <person name="Eickbush T."/>
            <person name="Evans J.D."/>
            <person name="Filipski A."/>
            <person name="Findeiss S."/>
            <person name="Freyhult E."/>
            <person name="Fulton L."/>
            <person name="Fulton R."/>
            <person name="Garcia A.C."/>
            <person name="Gardiner A."/>
            <person name="Garfield D.A."/>
            <person name="Garvin B.E."/>
            <person name="Gibson G."/>
            <person name="Gilbert D."/>
            <person name="Gnerre S."/>
            <person name="Godfrey J."/>
            <person name="Good R."/>
            <person name="Gotea V."/>
            <person name="Gravely B."/>
            <person name="Greenberg A.J."/>
            <person name="Griffiths-Jones S."/>
            <person name="Gross S."/>
            <person name="Guigo R."/>
            <person name="Gustafson E.A."/>
            <person name="Haerty W."/>
            <person name="Hahn M.W."/>
            <person name="Halligan D.L."/>
            <person name="Halpern A.L."/>
            <person name="Halter G.M."/>
            <person name="Han M.V."/>
            <person name="Heger A."/>
            <person name="Hillier L."/>
            <person name="Hinrichs A.S."/>
            <person name="Holmes I."/>
            <person name="Hoskins R.A."/>
            <person name="Hubisz M.J."/>
            <person name="Hultmark D."/>
            <person name="Huntley M.A."/>
            <person name="Jaffe D.B."/>
            <person name="Jagadeeshan S."/>
            <person name="Jeck W.R."/>
            <person name="Johnson J."/>
            <person name="Jones C.D."/>
            <person name="Jordan W.C."/>
            <person name="Karpen G.H."/>
            <person name="Kataoka E."/>
            <person name="Keightley P.D."/>
            <person name="Kheradpour P."/>
            <person name="Kirkness E.F."/>
            <person name="Koerich L.B."/>
            <person name="Kristiansen K."/>
            <person name="Kudrna D."/>
            <person name="Kulathinal R.J."/>
            <person name="Kumar S."/>
            <person name="Kwok R."/>
            <person name="Lander E."/>
            <person name="Langley C.H."/>
            <person name="Lapoint R."/>
            <person name="Lazzaro B.P."/>
            <person name="Lee S.J."/>
            <person name="Levesque L."/>
            <person name="Li R."/>
            <person name="Lin C.F."/>
            <person name="Lin M.F."/>
            <person name="Lindblad-Toh K."/>
            <person name="Llopart A."/>
            <person name="Long M."/>
            <person name="Low L."/>
            <person name="Lozovsky E."/>
            <person name="Lu J."/>
            <person name="Luo M."/>
            <person name="Machado C.A."/>
            <person name="Makalowski W."/>
            <person name="Marzo M."/>
            <person name="Matsuda M."/>
            <person name="Matzkin L."/>
            <person name="McAllister B."/>
            <person name="McBride C.S."/>
            <person name="McKernan B."/>
            <person name="McKernan K."/>
            <person name="Mendez-Lago M."/>
            <person name="Minx P."/>
            <person name="Mollenhauer M.U."/>
            <person name="Montooth K."/>
            <person name="Mount S.M."/>
            <person name="Mu X."/>
            <person name="Myers E."/>
            <person name="Negre B."/>
            <person name="Newfeld S."/>
            <person name="Nielsen R."/>
            <person name="Noor M.A."/>
            <person name="O'Grady P."/>
            <person name="Pachter L."/>
            <person name="Papaceit M."/>
            <person name="Parisi M.J."/>
            <person name="Parisi M."/>
            <person name="Parts L."/>
            <person name="Pedersen J.S."/>
            <person name="Pesole G."/>
            <person name="Phillippy A.M."/>
            <person name="Ponting C.P."/>
            <person name="Pop M."/>
            <person name="Porcelli D."/>
            <person name="Powell J.R."/>
            <person name="Prohaska S."/>
            <person name="Pruitt K."/>
            <person name="Puig M."/>
            <person name="Quesneville H."/>
            <person name="Ram K.R."/>
            <person name="Rand D."/>
            <person name="Rasmussen M.D."/>
            <person name="Reed L.K."/>
            <person name="Reenan R."/>
            <person name="Reily A."/>
            <person name="Remington K.A."/>
            <person name="Rieger T.T."/>
            <person name="Ritchie M.G."/>
            <person name="Robin C."/>
            <person name="Rogers Y.H."/>
            <person name="Rohde C."/>
            <person name="Rozas J."/>
            <person name="Rubenfield M.J."/>
            <person name="Ruiz A."/>
            <person name="Russo S."/>
            <person name="Salzberg S.L."/>
            <person name="Sanchez-Gracia A."/>
            <person name="Saranga D.J."/>
            <person name="Sato H."/>
            <person name="Schaeffer S.W."/>
            <person name="Schatz M.C."/>
            <person name="Schlenke T."/>
            <person name="Schwartz R."/>
            <person name="Segarra C."/>
            <person name="Singh R.S."/>
            <person name="Sirot L."/>
            <person name="Sirota M."/>
            <person name="Sisneros N.B."/>
            <person name="Smith C.D."/>
            <person name="Smith T.F."/>
            <person name="Spieth J."/>
            <person name="Stage D.E."/>
            <person name="Stark A."/>
            <person name="Stephan W."/>
            <person name="Strausberg R.L."/>
            <person name="Strempel S."/>
            <person name="Sturgill D."/>
            <person name="Sutton G."/>
            <person name="Sutton G.G."/>
            <person name="Tao W."/>
            <person name="Teichmann S."/>
            <person name="Tobari Y.N."/>
            <person name="Tomimura Y."/>
            <person name="Tsolas J.M."/>
            <person name="Valente V.L."/>
            <person name="Venter E."/>
            <person name="Venter J.C."/>
            <person name="Vicario S."/>
            <person name="Vieira F.G."/>
            <person name="Vilella A.J."/>
            <person name="Villasante A."/>
            <person name="Walenz B."/>
            <person name="Wang J."/>
            <person name="Wasserman M."/>
            <person name="Watts T."/>
            <person name="Wilson D."/>
            <person name="Wilson R.K."/>
            <person name="Wing R.A."/>
            <person name="Wolfner M.F."/>
            <person name="Wong A."/>
            <person name="Wong G.K."/>
            <person name="Wu C.I."/>
            <person name="Wu G."/>
            <person name="Yamamoto D."/>
            <person name="Yang H.P."/>
            <person name="Yang S.P."/>
            <person name="Yorke J.A."/>
            <person name="Yoshida K."/>
            <person name="Zdobnov E."/>
            <person name="Zhang P."/>
            <person name="Zhang Y."/>
            <person name="Zimin A.V."/>
            <person name="Baldwin J."/>
            <person name="Abdouelleil A."/>
            <person name="Abdulkadir J."/>
            <person name="Abebe A."/>
            <person name="Abera B."/>
            <person name="Abreu J."/>
            <person name="Acer S.C."/>
            <person name="Aftuck L."/>
            <person name="Alexander A."/>
            <person name="An P."/>
            <person name="Anderson E."/>
            <person name="Anderson S."/>
            <person name="Arachi H."/>
            <person name="Azer M."/>
            <person name="Bachantsang P."/>
            <person name="Barry A."/>
            <person name="Bayul T."/>
            <person name="Berlin A."/>
            <person name="Bessette D."/>
            <person name="Bloom T."/>
            <person name="Blye J."/>
            <person name="Boguslavskiy L."/>
            <person name="Bonnet C."/>
            <person name="Boukhgalter B."/>
            <person name="Bourzgui I."/>
            <person name="Brown A."/>
            <person name="Cahill P."/>
            <person name="Channer S."/>
            <person name="Cheshatsang Y."/>
            <person name="Chuda L."/>
            <person name="Citroen M."/>
            <person name="Collymore A."/>
            <person name="Cooke P."/>
            <person name="Costello M."/>
            <person name="D'Aco K."/>
            <person name="Daza R."/>
            <person name="De Haan G."/>
            <person name="DeGray S."/>
            <person name="DeMaso C."/>
            <person name="Dhargay N."/>
            <person name="Dooley K."/>
            <person name="Dooley E."/>
            <person name="Doricent M."/>
            <person name="Dorje P."/>
            <person name="Dorjee K."/>
            <person name="Dupes A."/>
            <person name="Elong R."/>
            <person name="Falk J."/>
            <person name="Farina A."/>
            <person name="Faro S."/>
            <person name="Ferguson D."/>
            <person name="Fisher S."/>
            <person name="Foley C.D."/>
            <person name="Franke A."/>
            <person name="Friedrich D."/>
            <person name="Gadbois L."/>
            <person name="Gearin G."/>
            <person name="Gearin C.R."/>
            <person name="Giannoukos G."/>
            <person name="Goode T."/>
            <person name="Graham J."/>
            <person name="Grandbois E."/>
            <person name="Grewal S."/>
            <person name="Gyaltsen K."/>
            <person name="Hafez N."/>
            <person name="Hagos B."/>
            <person name="Hall J."/>
            <person name="Henson C."/>
            <person name="Hollinger A."/>
            <person name="Honan T."/>
            <person name="Huard M.D."/>
            <person name="Hughes L."/>
            <person name="Hurhula B."/>
            <person name="Husby M.E."/>
            <person name="Kamat A."/>
            <person name="Kanga B."/>
            <person name="Kashin S."/>
            <person name="Khazanovich D."/>
            <person name="Kisner P."/>
            <person name="Lance K."/>
            <person name="Lara M."/>
            <person name="Lee W."/>
            <person name="Lennon N."/>
            <person name="Letendre F."/>
            <person name="LeVine R."/>
            <person name="Lipovsky A."/>
            <person name="Liu X."/>
            <person name="Liu J."/>
            <person name="Liu S."/>
            <person name="Lokyitsang T."/>
            <person name="Lokyitsang Y."/>
            <person name="Lubonja R."/>
            <person name="Lui A."/>
            <person name="MacDonald P."/>
            <person name="Magnisalis V."/>
            <person name="Maru K."/>
            <person name="Matthews C."/>
            <person name="McCusker W."/>
            <person name="McDonough S."/>
            <person name="Mehta T."/>
            <person name="Meldrim J."/>
            <person name="Meneus L."/>
            <person name="Mihai O."/>
            <person name="Mihalev A."/>
            <person name="Mihova T."/>
            <person name="Mittelman R."/>
            <person name="Mlenga V."/>
            <person name="Montmayeur A."/>
            <person name="Mulrain L."/>
            <person name="Navidi A."/>
            <person name="Naylor J."/>
            <person name="Negash T."/>
            <person name="Nguyen T."/>
            <person name="Nguyen N."/>
            <person name="Nicol R."/>
            <person name="Norbu C."/>
            <person name="Norbu N."/>
            <person name="Novod N."/>
            <person name="O'Neill B."/>
            <person name="Osman S."/>
            <person name="Markiewicz E."/>
            <person name="Oyono O.L."/>
            <person name="Patti C."/>
            <person name="Phunkhang P."/>
            <person name="Pierre F."/>
            <person name="Priest M."/>
            <person name="Raghuraman S."/>
            <person name="Rege F."/>
            <person name="Reyes R."/>
            <person name="Rise C."/>
            <person name="Rogov P."/>
            <person name="Ross K."/>
            <person name="Ryan E."/>
            <person name="Settipalli S."/>
            <person name="Shea T."/>
            <person name="Sherpa N."/>
            <person name="Shi L."/>
            <person name="Shih D."/>
            <person name="Sparrow T."/>
            <person name="Spaulding J."/>
            <person name="Stalker J."/>
            <person name="Stange-Thomann N."/>
            <person name="Stavropoulos S."/>
            <person name="Stone C."/>
            <person name="Strader C."/>
            <person name="Tesfaye S."/>
            <person name="Thomson T."/>
            <person name="Thoulutsang Y."/>
            <person name="Thoulutsang D."/>
            <person name="Topham K."/>
            <person name="Topping I."/>
            <person name="Tsamla T."/>
            <person name="Vassiliev H."/>
            <person name="Vo A."/>
            <person name="Wangchuk T."/>
            <person name="Wangdi T."/>
            <person name="Weiand M."/>
            <person name="Wilkinson J."/>
            <person name="Wilson A."/>
            <person name="Yadav S."/>
            <person name="Young G."/>
            <person name="Yu Q."/>
            <person name="Zembek L."/>
            <person name="Zhong D."/>
            <person name="Zimmer A."/>
            <person name="Zwirko Z."/>
            <person name="Jaffe D.B."/>
            <person name="Alvarez P."/>
            <person name="Brockman W."/>
            <person name="Butler J."/>
            <person name="Chin C."/>
            <person name="Gnerre S."/>
            <person name="Grabherr M."/>
            <person name="Kleber M."/>
            <person name="Mauceli E."/>
            <person name="MacCallum I."/>
        </authorList>
    </citation>
    <scope>NUCLEOTIDE SEQUENCE [LARGE SCALE GENOMIC DNA]</scope>
    <source>
        <strain evidence="3">white501</strain>
    </source>
</reference>
<dbReference type="HOGENOM" id="CLU_2415653_0_0_1"/>
<dbReference type="AlphaFoldDB" id="B4QSN0"/>
<protein>
    <submittedName>
        <fullName evidence="2">GD16403</fullName>
    </submittedName>
</protein>
<keyword evidence="3" id="KW-1185">Reference proteome</keyword>
<dbReference type="OMA" id="NVPAITM"/>
<gene>
    <name evidence="2" type="primary">Dsim\GD16403</name>
    <name evidence="2" type="ORF">Dsim_GD16403</name>
</gene>
<dbReference type="Proteomes" id="UP000000304">
    <property type="component" value="Chromosome 3R"/>
</dbReference>